<comment type="caution">
    <text evidence="4">The sequence shown here is derived from an EMBL/GenBank/DDBJ whole genome shotgun (WGS) entry which is preliminary data.</text>
</comment>
<dbReference type="PANTHER" id="PTHR24171">
    <property type="entry name" value="ANKYRIN REPEAT DOMAIN-CONTAINING PROTEIN 39-RELATED"/>
    <property type="match status" value="1"/>
</dbReference>
<reference evidence="4" key="1">
    <citation type="submission" date="2021-02" db="EMBL/GenBank/DDBJ databases">
        <authorList>
            <person name="Nowell W R."/>
        </authorList>
    </citation>
    <scope>NUCLEOTIDE SEQUENCE</scope>
</reference>
<dbReference type="SUPFAM" id="SSF48403">
    <property type="entry name" value="Ankyrin repeat"/>
    <property type="match status" value="1"/>
</dbReference>
<dbReference type="GO" id="GO:0085020">
    <property type="term" value="P:protein K6-linked ubiquitination"/>
    <property type="evidence" value="ECO:0007669"/>
    <property type="project" value="TreeGrafter"/>
</dbReference>
<evidence type="ECO:0000256" key="3">
    <source>
        <dbReference type="PROSITE-ProRule" id="PRU00023"/>
    </source>
</evidence>
<sequence>MGNSNDRMGANTSISKFYLACSEGDVDAVKRLLLTMKLKDINRIESNGSTALHAAASRGHLELVQLLLQHGCSTITVNRNGKTAAQECSDEQIRQLIESSRATSVNSDQVNEDAPNSKWCRLYENVSNENKSIVATKILKMRLRTYLTQQFKINGPSRAEHLKQSILQYITDGDPSDLLRVYTLETPFSQYASETEVYVMELLVGLMTFKNRFYIGTVYRGMKVLASELVFYKWTCDHPTSFIELRSISPWSKNRQVAEWFAGHDLTENNMVGVLMIIHFTEQCQTAIDLTRISPSTPSLSEYEMEEEVVILPGTFFEVVSLEQPSSNDSSDLVIMELKNIPVSHDILHSIKYKYIYSSIGIVIHEDNPYIKIIMENNSQEIVLSQETEDHPSTNAPSSELGSTLTLLTVRDYDKNPNMCAFEGQCM</sequence>
<keyword evidence="2 3" id="KW-0040">ANK repeat</keyword>
<evidence type="ECO:0000313" key="4">
    <source>
        <dbReference type="EMBL" id="CAF1222131.1"/>
    </source>
</evidence>
<dbReference type="AlphaFoldDB" id="A0A814XZ55"/>
<dbReference type="InterPro" id="IPR002110">
    <property type="entry name" value="Ankyrin_rpt"/>
</dbReference>
<protein>
    <recommendedName>
        <fullName evidence="6">NAD(+)--protein-arginine ADP-ribosyltransferase</fullName>
    </recommendedName>
</protein>
<evidence type="ECO:0008006" key="6">
    <source>
        <dbReference type="Google" id="ProtNLM"/>
    </source>
</evidence>
<dbReference type="PANTHER" id="PTHR24171:SF8">
    <property type="entry name" value="BRCA1-ASSOCIATED RING DOMAIN PROTEIN 1"/>
    <property type="match status" value="1"/>
</dbReference>
<dbReference type="GO" id="GO:0004842">
    <property type="term" value="F:ubiquitin-protein transferase activity"/>
    <property type="evidence" value="ECO:0007669"/>
    <property type="project" value="TreeGrafter"/>
</dbReference>
<evidence type="ECO:0000313" key="5">
    <source>
        <dbReference type="Proteomes" id="UP000663852"/>
    </source>
</evidence>
<organism evidence="4 5">
    <name type="scientific">Adineta ricciae</name>
    <name type="common">Rotifer</name>
    <dbReference type="NCBI Taxonomy" id="249248"/>
    <lineage>
        <taxon>Eukaryota</taxon>
        <taxon>Metazoa</taxon>
        <taxon>Spiralia</taxon>
        <taxon>Gnathifera</taxon>
        <taxon>Rotifera</taxon>
        <taxon>Eurotatoria</taxon>
        <taxon>Bdelloidea</taxon>
        <taxon>Adinetida</taxon>
        <taxon>Adinetidae</taxon>
        <taxon>Adineta</taxon>
    </lineage>
</organism>
<dbReference type="OrthoDB" id="10254927at2759"/>
<dbReference type="Gene3D" id="1.25.40.20">
    <property type="entry name" value="Ankyrin repeat-containing domain"/>
    <property type="match status" value="1"/>
</dbReference>
<gene>
    <name evidence="4" type="ORF">EDS130_LOCUS26475</name>
</gene>
<evidence type="ECO:0000256" key="2">
    <source>
        <dbReference type="ARBA" id="ARBA00023043"/>
    </source>
</evidence>
<dbReference type="PROSITE" id="PS50297">
    <property type="entry name" value="ANK_REP_REGION"/>
    <property type="match status" value="1"/>
</dbReference>
<dbReference type="GO" id="GO:0070531">
    <property type="term" value="C:BRCA1-A complex"/>
    <property type="evidence" value="ECO:0007669"/>
    <property type="project" value="TreeGrafter"/>
</dbReference>
<dbReference type="SMART" id="SM00248">
    <property type="entry name" value="ANK"/>
    <property type="match status" value="2"/>
</dbReference>
<dbReference type="GO" id="GO:0031436">
    <property type="term" value="C:BRCA1-BARD1 complex"/>
    <property type="evidence" value="ECO:0007669"/>
    <property type="project" value="TreeGrafter"/>
</dbReference>
<dbReference type="EMBL" id="CAJNOJ010000161">
    <property type="protein sequence ID" value="CAF1222131.1"/>
    <property type="molecule type" value="Genomic_DNA"/>
</dbReference>
<evidence type="ECO:0000256" key="1">
    <source>
        <dbReference type="ARBA" id="ARBA00022737"/>
    </source>
</evidence>
<keyword evidence="1" id="KW-0677">Repeat</keyword>
<dbReference type="Proteomes" id="UP000663852">
    <property type="component" value="Unassembled WGS sequence"/>
</dbReference>
<dbReference type="Pfam" id="PF12796">
    <property type="entry name" value="Ank_2"/>
    <property type="match status" value="1"/>
</dbReference>
<dbReference type="Gene3D" id="3.90.176.10">
    <property type="entry name" value="Toxin ADP-ribosyltransferase, Chain A, domain 1"/>
    <property type="match status" value="1"/>
</dbReference>
<name>A0A814XZ55_ADIRI</name>
<proteinExistence type="predicted"/>
<feature type="repeat" description="ANK" evidence="3">
    <location>
        <begin position="47"/>
        <end position="79"/>
    </location>
</feature>
<dbReference type="PROSITE" id="PS50088">
    <property type="entry name" value="ANK_REPEAT"/>
    <property type="match status" value="1"/>
</dbReference>
<accession>A0A814XZ55</accession>
<dbReference type="InterPro" id="IPR036770">
    <property type="entry name" value="Ankyrin_rpt-contain_sf"/>
</dbReference>